<evidence type="ECO:0000313" key="2">
    <source>
        <dbReference type="EMBL" id="KAF5379791.1"/>
    </source>
</evidence>
<comment type="caution">
    <text evidence="2">The sequence shown here is derived from an EMBL/GenBank/DDBJ whole genome shotgun (WGS) entry which is preliminary data.</text>
</comment>
<dbReference type="Pfam" id="PF01693">
    <property type="entry name" value="Cauli_VI"/>
    <property type="match status" value="1"/>
</dbReference>
<accession>A0A8H5M3X4</accession>
<evidence type="ECO:0000313" key="3">
    <source>
        <dbReference type="Proteomes" id="UP000565441"/>
    </source>
</evidence>
<reference evidence="2 3" key="1">
    <citation type="journal article" date="2020" name="ISME J.">
        <title>Uncovering the hidden diversity of litter-decomposition mechanisms in mushroom-forming fungi.</title>
        <authorList>
            <person name="Floudas D."/>
            <person name="Bentzer J."/>
            <person name="Ahren D."/>
            <person name="Johansson T."/>
            <person name="Persson P."/>
            <person name="Tunlid A."/>
        </authorList>
    </citation>
    <scope>NUCLEOTIDE SEQUENCE [LARGE SCALE GENOMIC DNA]</scope>
    <source>
        <strain evidence="2 3">CBS 661.87</strain>
    </source>
</reference>
<organism evidence="2 3">
    <name type="scientific">Tricholomella constricta</name>
    <dbReference type="NCBI Taxonomy" id="117010"/>
    <lineage>
        <taxon>Eukaryota</taxon>
        <taxon>Fungi</taxon>
        <taxon>Dikarya</taxon>
        <taxon>Basidiomycota</taxon>
        <taxon>Agaricomycotina</taxon>
        <taxon>Agaricomycetes</taxon>
        <taxon>Agaricomycetidae</taxon>
        <taxon>Agaricales</taxon>
        <taxon>Tricholomatineae</taxon>
        <taxon>Lyophyllaceae</taxon>
        <taxon>Tricholomella</taxon>
    </lineage>
</organism>
<proteinExistence type="predicted"/>
<dbReference type="InterPro" id="IPR037056">
    <property type="entry name" value="RNase_H1_N_sf"/>
</dbReference>
<gene>
    <name evidence="2" type="ORF">D9615_005661</name>
</gene>
<protein>
    <recommendedName>
        <fullName evidence="1">Ribonuclease H1 N-terminal domain-containing protein</fullName>
    </recommendedName>
</protein>
<evidence type="ECO:0000259" key="1">
    <source>
        <dbReference type="Pfam" id="PF01693"/>
    </source>
</evidence>
<dbReference type="SUPFAM" id="SSF55658">
    <property type="entry name" value="L9 N-domain-like"/>
    <property type="match status" value="1"/>
</dbReference>
<dbReference type="OrthoDB" id="3270804at2759"/>
<feature type="domain" description="Ribonuclease H1 N-terminal" evidence="1">
    <location>
        <begin position="205"/>
        <end position="245"/>
    </location>
</feature>
<dbReference type="AlphaFoldDB" id="A0A8H5M3X4"/>
<name>A0A8H5M3X4_9AGAR</name>
<dbReference type="InterPro" id="IPR011320">
    <property type="entry name" value="RNase_H1_N"/>
</dbReference>
<dbReference type="EMBL" id="JAACJP010000015">
    <property type="protein sequence ID" value="KAF5379791.1"/>
    <property type="molecule type" value="Genomic_DNA"/>
</dbReference>
<keyword evidence="3" id="KW-1185">Reference proteome</keyword>
<dbReference type="Proteomes" id="UP000565441">
    <property type="component" value="Unassembled WGS sequence"/>
</dbReference>
<sequence>MTQSSNMDAGVPTGSPSSLTLSNLLRILTISGLDFTLTMGQPTTNNDTAPSEPFPSVKPNLPTIVSSSHLAHAAFSSLPPGISGITITRTQNTTGPSVVSSADAGPVDASPDAAAVPATVPVATAVPATVPVATAVPVAIPVATAVPAAVPVATAVPATSPASTLAATVPATAHTLAANAVAAPVGSLGPSNVSDHEDEVASIRWYTVTRGRKVGVFANWDTVAPLVISVSGAVYARHSSRAQAEGAYSRALGAGNVLVMA</sequence>
<dbReference type="Gene3D" id="3.40.970.10">
    <property type="entry name" value="Ribonuclease H1, N-terminal domain"/>
    <property type="match status" value="1"/>
</dbReference>
<dbReference type="InterPro" id="IPR009027">
    <property type="entry name" value="Ribosomal_bL9/RNase_H1_N"/>
</dbReference>